<dbReference type="InterPro" id="IPR007133">
    <property type="entry name" value="RNA_pol_II-assoc_Paf1"/>
</dbReference>
<dbReference type="Pfam" id="PF03985">
    <property type="entry name" value="Paf1"/>
    <property type="match status" value="1"/>
</dbReference>
<reference evidence="5 6" key="1">
    <citation type="submission" date="2023-08" db="EMBL/GenBank/DDBJ databases">
        <title>Black Yeasts Isolated from many extreme environments.</title>
        <authorList>
            <person name="Coleine C."/>
            <person name="Stajich J.E."/>
            <person name="Selbmann L."/>
        </authorList>
    </citation>
    <scope>NUCLEOTIDE SEQUENCE [LARGE SCALE GENOMIC DNA]</scope>
    <source>
        <strain evidence="5 6">CCFEE 5910</strain>
    </source>
</reference>
<comment type="similarity">
    <text evidence="2">Belongs to the PAF1 family.</text>
</comment>
<evidence type="ECO:0000256" key="1">
    <source>
        <dbReference type="ARBA" id="ARBA00004123"/>
    </source>
</evidence>
<protein>
    <recommendedName>
        <fullName evidence="7">Paf1-domain-containing protein</fullName>
    </recommendedName>
</protein>
<evidence type="ECO:0000313" key="5">
    <source>
        <dbReference type="EMBL" id="KAK5081526.1"/>
    </source>
</evidence>
<dbReference type="PANTHER" id="PTHR23188">
    <property type="entry name" value="RNA POLYMERASE II-ASSOCIATED FACTOR 1 HOMOLOG"/>
    <property type="match status" value="1"/>
</dbReference>
<sequence>MASKESYKQDLVISIRYRNDLPPPPMPPKLLEIDTGGLQQYLDPGFAASIAKREEPNIEADAEGGMPIDVIGMYGYFEGDESSIMAPEVPPILHPDDELLMLGPEQLKAGGPVSGTNFLRKTQYLTATAAVANDPSRMVQSRARKDARPKQQVLPRNDKENVKRNIQKAFDLAYPHSKQQDSTSYPVSQAELGFYPLLPDFDANTAIRSSWNLLRFDKPPLPAIRGHHRDNRIDAAFLMATEHPESMKVWEEQKKAYDQDPKNFDNPGNPPAAWSLLLPRDQAATPLIRTIMNQRHPEHDYEGHMARVAEPDERDDDRLKIPFDLARFYSNALSKDNDPGRHTRQVVVTLPKSSNKSRAHYYPIGQVNKLMGDRANLGSSLKSSMVQDLPDQVMIAPRELSNIELEYRASDREDFDPAFASTYAEIEAAARREKEEQPPDVATNENLDENSLAPNVDAVVEAATERQAEDTAAGRGEDVRMEDARLDGDDEP</sequence>
<dbReference type="EMBL" id="JAVRRJ010000009">
    <property type="protein sequence ID" value="KAK5081526.1"/>
    <property type="molecule type" value="Genomic_DNA"/>
</dbReference>
<gene>
    <name evidence="5" type="ORF">LTR05_007657</name>
</gene>
<proteinExistence type="inferred from homology"/>
<dbReference type="GO" id="GO:0003682">
    <property type="term" value="F:chromatin binding"/>
    <property type="evidence" value="ECO:0007669"/>
    <property type="project" value="TreeGrafter"/>
</dbReference>
<evidence type="ECO:0000256" key="2">
    <source>
        <dbReference type="ARBA" id="ARBA00007560"/>
    </source>
</evidence>
<evidence type="ECO:0000313" key="6">
    <source>
        <dbReference type="Proteomes" id="UP001309876"/>
    </source>
</evidence>
<comment type="caution">
    <text evidence="5">The sequence shown here is derived from an EMBL/GenBank/DDBJ whole genome shotgun (WGS) entry which is preliminary data.</text>
</comment>
<dbReference type="GO" id="GO:0016593">
    <property type="term" value="C:Cdc73/Paf1 complex"/>
    <property type="evidence" value="ECO:0007669"/>
    <property type="project" value="InterPro"/>
</dbReference>
<dbReference type="Proteomes" id="UP001309876">
    <property type="component" value="Unassembled WGS sequence"/>
</dbReference>
<dbReference type="PANTHER" id="PTHR23188:SF12">
    <property type="entry name" value="RNA POLYMERASE II-ASSOCIATED FACTOR 1 HOMOLOG"/>
    <property type="match status" value="1"/>
</dbReference>
<evidence type="ECO:0008006" key="7">
    <source>
        <dbReference type="Google" id="ProtNLM"/>
    </source>
</evidence>
<organism evidence="5 6">
    <name type="scientific">Lithohypha guttulata</name>
    <dbReference type="NCBI Taxonomy" id="1690604"/>
    <lineage>
        <taxon>Eukaryota</taxon>
        <taxon>Fungi</taxon>
        <taxon>Dikarya</taxon>
        <taxon>Ascomycota</taxon>
        <taxon>Pezizomycotina</taxon>
        <taxon>Eurotiomycetes</taxon>
        <taxon>Chaetothyriomycetidae</taxon>
        <taxon>Chaetothyriales</taxon>
        <taxon>Trichomeriaceae</taxon>
        <taxon>Lithohypha</taxon>
    </lineage>
</organism>
<evidence type="ECO:0000256" key="3">
    <source>
        <dbReference type="ARBA" id="ARBA00023242"/>
    </source>
</evidence>
<evidence type="ECO:0000256" key="4">
    <source>
        <dbReference type="SAM" id="MobiDB-lite"/>
    </source>
</evidence>
<dbReference type="GO" id="GO:0000993">
    <property type="term" value="F:RNA polymerase II complex binding"/>
    <property type="evidence" value="ECO:0007669"/>
    <property type="project" value="TreeGrafter"/>
</dbReference>
<dbReference type="AlphaFoldDB" id="A0AAN7STZ7"/>
<keyword evidence="3" id="KW-0539">Nucleus</keyword>
<comment type="subcellular location">
    <subcellularLocation>
        <location evidence="1">Nucleus</location>
    </subcellularLocation>
</comment>
<accession>A0AAN7STZ7</accession>
<dbReference type="GO" id="GO:0006368">
    <property type="term" value="P:transcription elongation by RNA polymerase II"/>
    <property type="evidence" value="ECO:0007669"/>
    <property type="project" value="InterPro"/>
</dbReference>
<feature type="region of interest" description="Disordered" evidence="4">
    <location>
        <begin position="431"/>
        <end position="492"/>
    </location>
</feature>
<keyword evidence="6" id="KW-1185">Reference proteome</keyword>
<name>A0AAN7STZ7_9EURO</name>
<feature type="compositionally biased region" description="Basic and acidic residues" evidence="4">
    <location>
        <begin position="475"/>
        <end position="492"/>
    </location>
</feature>